<accession>A0AAW0SYW8</accession>
<name>A0AAW0SYW8_SCYPA</name>
<evidence type="ECO:0000313" key="2">
    <source>
        <dbReference type="EMBL" id="KAK8380530.1"/>
    </source>
</evidence>
<dbReference type="AlphaFoldDB" id="A0AAW0SYW8"/>
<feature type="region of interest" description="Disordered" evidence="1">
    <location>
        <begin position="55"/>
        <end position="101"/>
    </location>
</feature>
<sequence>MSPPPHHDPLRPLLQTVCHAGLLTLAALMADQAHQLPHLGLDSLPNLPLRQASVTTNDQAPCPESDEATGGAADLQDPEMEAQRDAATPRLLPDEGKDLHDGREELPALELPCAPIYSFDEDGDILQCVETQTPGDKEGHFPTTATGRPSEVPARSDAAEGEAGEVGLVAPCGTPNMEFTQATPEETWKETVPEENSDINATEEAPGVPDASSCSHPILASVGTAEDTVPHIDVAPKDTHDPAAVILPEVTMVTPKIKLHAGSVEVEEDYLEGHLDEDHHLRDFCATLLGECDWQSSRPPSTQTPVMGLLSVTPHDPCSRRAPKVPFDAVVFTERKHSTGDALVLSLGLSADGANTIQDIASRNQGAARERLQQGEVLPCEAGLTKHCESCGVSPEECLKKLGLHSDTIRPVASPKSERLLHFFKHIPADIHTRVSGGTTHGPLSPHEFDHGLTSPKQKSRSLSSSPTNVENDGRKSRLVAL</sequence>
<feature type="compositionally biased region" description="Basic and acidic residues" evidence="1">
    <location>
        <begin position="92"/>
        <end position="101"/>
    </location>
</feature>
<keyword evidence="3" id="KW-1185">Reference proteome</keyword>
<evidence type="ECO:0000313" key="3">
    <source>
        <dbReference type="Proteomes" id="UP001487740"/>
    </source>
</evidence>
<dbReference type="EMBL" id="JARAKH010000042">
    <property type="protein sequence ID" value="KAK8380530.1"/>
    <property type="molecule type" value="Genomic_DNA"/>
</dbReference>
<comment type="caution">
    <text evidence="2">The sequence shown here is derived from an EMBL/GenBank/DDBJ whole genome shotgun (WGS) entry which is preliminary data.</text>
</comment>
<feature type="region of interest" description="Disordered" evidence="1">
    <location>
        <begin position="434"/>
        <end position="482"/>
    </location>
</feature>
<proteinExistence type="predicted"/>
<protein>
    <submittedName>
        <fullName evidence="2">Uncharacterized protein</fullName>
    </submittedName>
</protein>
<organism evidence="2 3">
    <name type="scientific">Scylla paramamosain</name>
    <name type="common">Mud crab</name>
    <dbReference type="NCBI Taxonomy" id="85552"/>
    <lineage>
        <taxon>Eukaryota</taxon>
        <taxon>Metazoa</taxon>
        <taxon>Ecdysozoa</taxon>
        <taxon>Arthropoda</taxon>
        <taxon>Crustacea</taxon>
        <taxon>Multicrustacea</taxon>
        <taxon>Malacostraca</taxon>
        <taxon>Eumalacostraca</taxon>
        <taxon>Eucarida</taxon>
        <taxon>Decapoda</taxon>
        <taxon>Pleocyemata</taxon>
        <taxon>Brachyura</taxon>
        <taxon>Eubrachyura</taxon>
        <taxon>Portunoidea</taxon>
        <taxon>Portunidae</taxon>
        <taxon>Portuninae</taxon>
        <taxon>Scylla</taxon>
    </lineage>
</organism>
<feature type="compositionally biased region" description="Low complexity" evidence="1">
    <location>
        <begin position="455"/>
        <end position="467"/>
    </location>
</feature>
<reference evidence="2 3" key="1">
    <citation type="submission" date="2023-03" db="EMBL/GenBank/DDBJ databases">
        <title>High-quality genome of Scylla paramamosain provides insights in environmental adaptation.</title>
        <authorList>
            <person name="Zhang L."/>
        </authorList>
    </citation>
    <scope>NUCLEOTIDE SEQUENCE [LARGE SCALE GENOMIC DNA]</scope>
    <source>
        <strain evidence="2">LZ_2023a</strain>
        <tissue evidence="2">Muscle</tissue>
    </source>
</reference>
<dbReference type="Proteomes" id="UP001487740">
    <property type="component" value="Unassembled WGS sequence"/>
</dbReference>
<evidence type="ECO:0000256" key="1">
    <source>
        <dbReference type="SAM" id="MobiDB-lite"/>
    </source>
</evidence>
<feature type="region of interest" description="Disordered" evidence="1">
    <location>
        <begin position="133"/>
        <end position="154"/>
    </location>
</feature>
<gene>
    <name evidence="2" type="ORF">O3P69_016843</name>
</gene>